<dbReference type="HAMAP" id="MF_01207">
    <property type="entry name" value="MsrQ"/>
    <property type="match status" value="1"/>
</dbReference>
<dbReference type="GO" id="GO:0046872">
    <property type="term" value="F:metal ion binding"/>
    <property type="evidence" value="ECO:0007669"/>
    <property type="project" value="UniProtKB-KW"/>
</dbReference>
<comment type="function">
    <text evidence="7">Part of the MsrPQ system that repairs oxidized periplasmic proteins containing methionine sulfoxide residues (Met-O), using respiratory chain electrons. Thus protects these proteins from oxidative-stress damage caused by reactive species of oxygen and chlorine generated by the host defense mechanisms. MsrPQ is essential for the maintenance of envelope integrity under bleach stress, rescuing a wide series of structurally unrelated periplasmic proteins from methionine oxidation. MsrQ provides electrons for reduction to the reductase catalytic subunit MsrP, using the quinone pool of the respiratory chain.</text>
</comment>
<evidence type="ECO:0000256" key="1">
    <source>
        <dbReference type="ARBA" id="ARBA00004141"/>
    </source>
</evidence>
<evidence type="ECO:0000256" key="7">
    <source>
        <dbReference type="HAMAP-Rule" id="MF_01207"/>
    </source>
</evidence>
<feature type="domain" description="Ferric oxidoreductase" evidence="8">
    <location>
        <begin position="68"/>
        <end position="178"/>
    </location>
</feature>
<keyword evidence="7" id="KW-1003">Cell membrane</keyword>
<keyword evidence="3 7" id="KW-0812">Transmembrane</keyword>
<evidence type="ECO:0000256" key="6">
    <source>
        <dbReference type="ARBA" id="ARBA00023136"/>
    </source>
</evidence>
<dbReference type="NCBIfam" id="NF003833">
    <property type="entry name" value="PRK05419.1-5"/>
    <property type="match status" value="1"/>
</dbReference>
<evidence type="ECO:0000313" key="10">
    <source>
        <dbReference type="Proteomes" id="UP000243978"/>
    </source>
</evidence>
<feature type="transmembrane region" description="Helical" evidence="7">
    <location>
        <begin position="131"/>
        <end position="149"/>
    </location>
</feature>
<keyword evidence="2 7" id="KW-0813">Transport</keyword>
<dbReference type="GO" id="GO:0020037">
    <property type="term" value="F:heme binding"/>
    <property type="evidence" value="ECO:0007669"/>
    <property type="project" value="UniProtKB-UniRule"/>
</dbReference>
<dbReference type="EMBL" id="QBKS01000002">
    <property type="protein sequence ID" value="PTX54968.1"/>
    <property type="molecule type" value="Genomic_DNA"/>
</dbReference>
<feature type="transmembrane region" description="Helical" evidence="7">
    <location>
        <begin position="21"/>
        <end position="44"/>
    </location>
</feature>
<proteinExistence type="inferred from homology"/>
<comment type="cofactor">
    <cofactor evidence="7">
        <name>heme b</name>
        <dbReference type="ChEBI" id="CHEBI:60344"/>
    </cofactor>
    <text evidence="7">Binds 1 heme b (iron(II)-protoporphyrin IX) group per subunit.</text>
</comment>
<feature type="transmembrane region" description="Helical" evidence="7">
    <location>
        <begin position="96"/>
        <end position="115"/>
    </location>
</feature>
<keyword evidence="7" id="KW-0349">Heme</keyword>
<evidence type="ECO:0000256" key="2">
    <source>
        <dbReference type="ARBA" id="ARBA00022448"/>
    </source>
</evidence>
<evidence type="ECO:0000256" key="3">
    <source>
        <dbReference type="ARBA" id="ARBA00022692"/>
    </source>
</evidence>
<organism evidence="9 10">
    <name type="scientific">Litoreibacter ponti</name>
    <dbReference type="NCBI Taxonomy" id="1510457"/>
    <lineage>
        <taxon>Bacteria</taxon>
        <taxon>Pseudomonadati</taxon>
        <taxon>Pseudomonadota</taxon>
        <taxon>Alphaproteobacteria</taxon>
        <taxon>Rhodobacterales</taxon>
        <taxon>Roseobacteraceae</taxon>
        <taxon>Litoreibacter</taxon>
    </lineage>
</organism>
<evidence type="ECO:0000313" key="9">
    <source>
        <dbReference type="EMBL" id="PTX54968.1"/>
    </source>
</evidence>
<sequence length="215" mass="24946">MSHPLTLPERVNIVLRPIPTWLVYLIGALPGLYIVVGIALALTGTYDLFGNRLGIDPAKTLEHWLGELSLQFFIATMTISILRDKFRLKLIKFRRPLGLLTFFYVVLHLSIWVWLDMQWRWSEMWADILKRPYITIGMLGFALLIPLALTSNNASIRKMGPMAWQKLHKLAYPAFLLGAIHYVMVQKVWEVEPLIYLAIVIILLSLRWRRLLPRS</sequence>
<feature type="transmembrane region" description="Helical" evidence="7">
    <location>
        <begin position="64"/>
        <end position="84"/>
    </location>
</feature>
<dbReference type="Pfam" id="PF01794">
    <property type="entry name" value="Ferric_reduct"/>
    <property type="match status" value="1"/>
</dbReference>
<dbReference type="GO" id="GO:0005886">
    <property type="term" value="C:plasma membrane"/>
    <property type="evidence" value="ECO:0007669"/>
    <property type="project" value="UniProtKB-SubCell"/>
</dbReference>
<feature type="transmembrane region" description="Helical" evidence="7">
    <location>
        <begin position="170"/>
        <end position="189"/>
    </location>
</feature>
<dbReference type="Proteomes" id="UP000243978">
    <property type="component" value="Unassembled WGS sequence"/>
</dbReference>
<dbReference type="PANTHER" id="PTHR36964">
    <property type="entry name" value="PROTEIN-METHIONINE-SULFOXIDE REDUCTASE HEME-BINDING SUBUNIT MSRQ"/>
    <property type="match status" value="1"/>
</dbReference>
<evidence type="ECO:0000256" key="4">
    <source>
        <dbReference type="ARBA" id="ARBA00022989"/>
    </source>
</evidence>
<comment type="subunit">
    <text evidence="7">Heterodimer of a catalytic subunit (MsrP) and a heme-binding subunit (MsrQ).</text>
</comment>
<dbReference type="GO" id="GO:0009055">
    <property type="term" value="F:electron transfer activity"/>
    <property type="evidence" value="ECO:0007669"/>
    <property type="project" value="UniProtKB-UniRule"/>
</dbReference>
<dbReference type="InterPro" id="IPR022837">
    <property type="entry name" value="MsrQ-like"/>
</dbReference>
<protein>
    <recommendedName>
        <fullName evidence="7">Protein-methionine-sulfoxide reductase heme-binding subunit MsrQ</fullName>
    </recommendedName>
    <alternativeName>
        <fullName evidence="7">Flavocytochrome MsrQ</fullName>
    </alternativeName>
</protein>
<comment type="similarity">
    <text evidence="7">Belongs to the MsrQ family.</text>
</comment>
<feature type="transmembrane region" description="Helical" evidence="7">
    <location>
        <begin position="195"/>
        <end position="212"/>
    </location>
</feature>
<comment type="caution">
    <text evidence="9">The sequence shown here is derived from an EMBL/GenBank/DDBJ whole genome shotgun (WGS) entry which is preliminary data.</text>
</comment>
<keyword evidence="10" id="KW-1185">Reference proteome</keyword>
<keyword evidence="7" id="KW-0479">Metal-binding</keyword>
<keyword evidence="4 7" id="KW-1133">Transmembrane helix</keyword>
<dbReference type="RefSeq" id="WP_107847246.1">
    <property type="nucleotide sequence ID" value="NZ_QBKS01000002.1"/>
</dbReference>
<reference evidence="9 10" key="1">
    <citation type="submission" date="2018-04" db="EMBL/GenBank/DDBJ databases">
        <title>Genomic Encyclopedia of Archaeal and Bacterial Type Strains, Phase II (KMG-II): from individual species to whole genera.</title>
        <authorList>
            <person name="Goeker M."/>
        </authorList>
    </citation>
    <scope>NUCLEOTIDE SEQUENCE [LARGE SCALE GENOMIC DNA]</scope>
    <source>
        <strain evidence="9 10">DSM 100977</strain>
    </source>
</reference>
<comment type="cofactor">
    <cofactor evidence="7">
        <name>FMN</name>
        <dbReference type="ChEBI" id="CHEBI:58210"/>
    </cofactor>
    <text evidence="7">Binds 1 FMN per subunit.</text>
</comment>
<gene>
    <name evidence="7" type="primary">msrQ</name>
    <name evidence="9" type="ORF">C8N43_3797</name>
</gene>
<dbReference type="PANTHER" id="PTHR36964:SF1">
    <property type="entry name" value="PROTEIN-METHIONINE-SULFOXIDE REDUCTASE HEME-BINDING SUBUNIT MSRQ"/>
    <property type="match status" value="1"/>
</dbReference>
<dbReference type="InterPro" id="IPR013130">
    <property type="entry name" value="Fe3_Rdtase_TM_dom"/>
</dbReference>
<keyword evidence="7" id="KW-0288">FMN</keyword>
<keyword evidence="7" id="KW-0285">Flavoprotein</keyword>
<dbReference type="GO" id="GO:0016679">
    <property type="term" value="F:oxidoreductase activity, acting on diphenols and related substances as donors"/>
    <property type="evidence" value="ECO:0007669"/>
    <property type="project" value="TreeGrafter"/>
</dbReference>
<evidence type="ECO:0000256" key="5">
    <source>
        <dbReference type="ARBA" id="ARBA00023004"/>
    </source>
</evidence>
<dbReference type="GO" id="GO:0030091">
    <property type="term" value="P:protein repair"/>
    <property type="evidence" value="ECO:0007669"/>
    <property type="project" value="UniProtKB-UniRule"/>
</dbReference>
<keyword evidence="5 7" id="KW-0408">Iron</keyword>
<dbReference type="OrthoDB" id="9788328at2"/>
<dbReference type="AlphaFoldDB" id="A0A2T6BFX5"/>
<evidence type="ECO:0000259" key="8">
    <source>
        <dbReference type="Pfam" id="PF01794"/>
    </source>
</evidence>
<keyword evidence="6 7" id="KW-0472">Membrane</keyword>
<keyword evidence="7" id="KW-0249">Electron transport</keyword>
<accession>A0A2T6BFX5</accession>
<dbReference type="GO" id="GO:0010181">
    <property type="term" value="F:FMN binding"/>
    <property type="evidence" value="ECO:0007669"/>
    <property type="project" value="UniProtKB-UniRule"/>
</dbReference>
<comment type="subcellular location">
    <subcellularLocation>
        <location evidence="7">Cell membrane</location>
        <topology evidence="7">Multi-pass membrane protein</topology>
    </subcellularLocation>
    <subcellularLocation>
        <location evidence="1">Membrane</location>
        <topology evidence="1">Multi-pass membrane protein</topology>
    </subcellularLocation>
</comment>
<name>A0A2T6BFX5_9RHOB</name>